<comment type="caution">
    <text evidence="1">The sequence shown here is derived from an EMBL/GenBank/DDBJ whole genome shotgun (WGS) entry which is preliminary data.</text>
</comment>
<reference evidence="1" key="1">
    <citation type="submission" date="2021-06" db="EMBL/GenBank/DDBJ databases">
        <authorList>
            <person name="Kallberg Y."/>
            <person name="Tangrot J."/>
            <person name="Rosling A."/>
        </authorList>
    </citation>
    <scope>NUCLEOTIDE SEQUENCE</scope>
    <source>
        <strain evidence="1">87-6 pot B 2015</strain>
    </source>
</reference>
<gene>
    <name evidence="1" type="ORF">FMOSSE_LOCUS7800</name>
</gene>
<protein>
    <submittedName>
        <fullName evidence="1">7036_t:CDS:1</fullName>
    </submittedName>
</protein>
<sequence length="428" mass="48832">SMEKKASETAEDDDNLFNCIQLNKPIVHISSSDKSNIWNDTNYEIMSDFISVKSTVTSGITPTSYIEVKKLQKLLISRKDDIDHILESQPVYAIGIDFQKDSTRPCIACWVDRPLGIHILECLETLFEEQYEVIYQVILVDTIVTVDSVDPVIFQKFTITARIWAEITSSNILEFEVDVLDCKTGNMLSRTNSPLFKKHGYGYFIDSIEICVSPIARTPNNNMKSLFTTIGAAFPQKLNRNVELSTVRESSVGGQFNGEFGIVPKIVAQANGNVKYVDSVKSISDEWDVNHCGCGTTGDLWSHQYAAHELDKDGSRRTSYSPGKHSNTWRIWEEMGEFRMTITQVLRYKPVKHKFFVFSRPKLILCTMISHNFEITFKDLENLNTKLAKLDNGEIYRNKNDINIKNPDPIIRNLDESIRMEHSFVKNV</sequence>
<name>A0A9N9BR20_FUNMO</name>
<organism evidence="1 2">
    <name type="scientific">Funneliformis mosseae</name>
    <name type="common">Endomycorrhizal fungus</name>
    <name type="synonym">Glomus mosseae</name>
    <dbReference type="NCBI Taxonomy" id="27381"/>
    <lineage>
        <taxon>Eukaryota</taxon>
        <taxon>Fungi</taxon>
        <taxon>Fungi incertae sedis</taxon>
        <taxon>Mucoromycota</taxon>
        <taxon>Glomeromycotina</taxon>
        <taxon>Glomeromycetes</taxon>
        <taxon>Glomerales</taxon>
        <taxon>Glomeraceae</taxon>
        <taxon>Funneliformis</taxon>
    </lineage>
</organism>
<keyword evidence="2" id="KW-1185">Reference proteome</keyword>
<dbReference type="EMBL" id="CAJVPP010001897">
    <property type="protein sequence ID" value="CAG8577949.1"/>
    <property type="molecule type" value="Genomic_DNA"/>
</dbReference>
<dbReference type="Proteomes" id="UP000789375">
    <property type="component" value="Unassembled WGS sequence"/>
</dbReference>
<evidence type="ECO:0000313" key="2">
    <source>
        <dbReference type="Proteomes" id="UP000789375"/>
    </source>
</evidence>
<accession>A0A9N9BR20</accession>
<dbReference type="AlphaFoldDB" id="A0A9N9BR20"/>
<feature type="non-terminal residue" evidence="1">
    <location>
        <position position="1"/>
    </location>
</feature>
<evidence type="ECO:0000313" key="1">
    <source>
        <dbReference type="EMBL" id="CAG8577949.1"/>
    </source>
</evidence>
<proteinExistence type="predicted"/>